<reference evidence="2" key="1">
    <citation type="journal article" date="2022" name="Int. J. Mol. Sci.">
        <title>Draft Genome of Tanacetum Coccineum: Genomic Comparison of Closely Related Tanacetum-Family Plants.</title>
        <authorList>
            <person name="Yamashiro T."/>
            <person name="Shiraishi A."/>
            <person name="Nakayama K."/>
            <person name="Satake H."/>
        </authorList>
    </citation>
    <scope>NUCLEOTIDE SEQUENCE</scope>
</reference>
<dbReference type="PANTHER" id="PTHR11439:SF524">
    <property type="entry name" value="RNA-DIRECTED DNA POLYMERASE, PROTEIN KINASE RLK-PELLE-DLSV FAMILY"/>
    <property type="match status" value="1"/>
</dbReference>
<accession>A0ABQ4WMK9</accession>
<feature type="domain" description="Reverse transcriptase Ty1/copia-type" evidence="1">
    <location>
        <begin position="67"/>
        <end position="121"/>
    </location>
</feature>
<dbReference type="Proteomes" id="UP001151760">
    <property type="component" value="Unassembled WGS sequence"/>
</dbReference>
<dbReference type="SUPFAM" id="SSF56672">
    <property type="entry name" value="DNA/RNA polymerases"/>
    <property type="match status" value="1"/>
</dbReference>
<proteinExistence type="predicted"/>
<name>A0ABQ4WMK9_9ASTR</name>
<reference evidence="2" key="2">
    <citation type="submission" date="2022-01" db="EMBL/GenBank/DDBJ databases">
        <authorList>
            <person name="Yamashiro T."/>
            <person name="Shiraishi A."/>
            <person name="Satake H."/>
            <person name="Nakayama K."/>
        </authorList>
    </citation>
    <scope>NUCLEOTIDE SEQUENCE</scope>
</reference>
<evidence type="ECO:0000313" key="3">
    <source>
        <dbReference type="Proteomes" id="UP001151760"/>
    </source>
</evidence>
<gene>
    <name evidence="2" type="ORF">Tco_0627457</name>
</gene>
<dbReference type="InterPro" id="IPR043502">
    <property type="entry name" value="DNA/RNA_pol_sf"/>
</dbReference>
<dbReference type="InterPro" id="IPR013103">
    <property type="entry name" value="RVT_2"/>
</dbReference>
<organism evidence="2 3">
    <name type="scientific">Tanacetum coccineum</name>
    <dbReference type="NCBI Taxonomy" id="301880"/>
    <lineage>
        <taxon>Eukaryota</taxon>
        <taxon>Viridiplantae</taxon>
        <taxon>Streptophyta</taxon>
        <taxon>Embryophyta</taxon>
        <taxon>Tracheophyta</taxon>
        <taxon>Spermatophyta</taxon>
        <taxon>Magnoliopsida</taxon>
        <taxon>eudicotyledons</taxon>
        <taxon>Gunneridae</taxon>
        <taxon>Pentapetalae</taxon>
        <taxon>asterids</taxon>
        <taxon>campanulids</taxon>
        <taxon>Asterales</taxon>
        <taxon>Asteraceae</taxon>
        <taxon>Asteroideae</taxon>
        <taxon>Anthemideae</taxon>
        <taxon>Anthemidinae</taxon>
        <taxon>Tanacetum</taxon>
    </lineage>
</organism>
<evidence type="ECO:0000313" key="2">
    <source>
        <dbReference type="EMBL" id="GJS54095.1"/>
    </source>
</evidence>
<keyword evidence="3" id="KW-1185">Reference proteome</keyword>
<protein>
    <submittedName>
        <fullName evidence="2">Ribonuclease H-like domain-containing protein</fullName>
    </submittedName>
</protein>
<dbReference type="EMBL" id="BQNB010008772">
    <property type="protein sequence ID" value="GJS54095.1"/>
    <property type="molecule type" value="Genomic_DNA"/>
</dbReference>
<comment type="caution">
    <text evidence="2">The sequence shown here is derived from an EMBL/GenBank/DDBJ whole genome shotgun (WGS) entry which is preliminary data.</text>
</comment>
<evidence type="ECO:0000259" key="1">
    <source>
        <dbReference type="Pfam" id="PF07727"/>
    </source>
</evidence>
<dbReference type="Pfam" id="PF07727">
    <property type="entry name" value="RVT_2"/>
    <property type="match status" value="1"/>
</dbReference>
<dbReference type="CDD" id="cd09272">
    <property type="entry name" value="RNase_HI_RT_Ty1"/>
    <property type="match status" value="1"/>
</dbReference>
<dbReference type="PANTHER" id="PTHR11439">
    <property type="entry name" value="GAG-POL-RELATED RETROTRANSPOSON"/>
    <property type="match status" value="1"/>
</dbReference>
<sequence>MHPMVTRVKAIIFKPLEHMNCHVTTTSPLPRSHVHALQDPNWKEAMLDEYNALITNGTWVLVPRPANLDVKNVVLHGHLSKTVYIHQPPRFVDPAHPDYVCHLQRSLYGLKQAPRAWFQRFASYTTRVGMYLSQSNYAKEILERAHMLHCNACRTPINTESKLGPDGDPFSDSTLYRSLAGSLQYLTFTRPDISYAVQQVCLYMHDPREPHIAALKRILWYVHGTLDHGLQLHVSTTTQLTAYTDADWAGCPVTRRSEAEYRGVANVVAETTWIRNLLLELHAPLHTATLVYCDNVSAVYLSTDPVQHQRTKHIEIDVHFILDYVASGQVRVLHIPSQFQYAYIFTKGLPSALFLEFRSSLNV</sequence>